<dbReference type="SUPFAM" id="SSF46894">
    <property type="entry name" value="C-terminal effector domain of the bipartite response regulators"/>
    <property type="match status" value="1"/>
</dbReference>
<dbReference type="CDD" id="cd00383">
    <property type="entry name" value="trans_reg_C"/>
    <property type="match status" value="1"/>
</dbReference>
<dbReference type="InterPro" id="IPR011006">
    <property type="entry name" value="CheY-like_superfamily"/>
</dbReference>
<keyword evidence="4 7" id="KW-0238">DNA-binding</keyword>
<keyword evidence="1 6" id="KW-0597">Phosphoprotein</keyword>
<proteinExistence type="predicted"/>
<feature type="domain" description="OmpR/PhoB-type" evidence="9">
    <location>
        <begin position="138"/>
        <end position="237"/>
    </location>
</feature>
<evidence type="ECO:0000256" key="5">
    <source>
        <dbReference type="ARBA" id="ARBA00023163"/>
    </source>
</evidence>
<dbReference type="InterPro" id="IPR039420">
    <property type="entry name" value="WalR-like"/>
</dbReference>
<dbReference type="Proteomes" id="UP001529340">
    <property type="component" value="Unassembled WGS sequence"/>
</dbReference>
<feature type="modified residue" description="4-aspartylphosphate" evidence="6">
    <location>
        <position position="64"/>
    </location>
</feature>
<dbReference type="InterPro" id="IPR001867">
    <property type="entry name" value="OmpR/PhoB-type_DNA-bd"/>
</dbReference>
<evidence type="ECO:0000256" key="7">
    <source>
        <dbReference type="PROSITE-ProRule" id="PRU01091"/>
    </source>
</evidence>
<evidence type="ECO:0000313" key="11">
    <source>
        <dbReference type="Proteomes" id="UP001529340"/>
    </source>
</evidence>
<dbReference type="Pfam" id="PF00072">
    <property type="entry name" value="Response_reg"/>
    <property type="match status" value="1"/>
</dbReference>
<dbReference type="InterPro" id="IPR036388">
    <property type="entry name" value="WH-like_DNA-bd_sf"/>
</dbReference>
<keyword evidence="3" id="KW-0805">Transcription regulation</keyword>
<keyword evidence="5" id="KW-0804">Transcription</keyword>
<keyword evidence="2" id="KW-0902">Two-component regulatory system</keyword>
<evidence type="ECO:0000256" key="2">
    <source>
        <dbReference type="ARBA" id="ARBA00023012"/>
    </source>
</evidence>
<feature type="DNA-binding region" description="OmpR/PhoB-type" evidence="7">
    <location>
        <begin position="138"/>
        <end position="237"/>
    </location>
</feature>
<dbReference type="SMART" id="SM00862">
    <property type="entry name" value="Trans_reg_C"/>
    <property type="match status" value="1"/>
</dbReference>
<sequence>MMKEGNCIVNHEETNILFVEDDATICKSLPPVLETYGYKVKNVNTYMQAIQTIKADNFDLYLIDIHIPGGDGFELCRMIRKQENTPVIFLTGVNDEASIVFGLGLGADDYITKPFTLQVLLARIKTVLRRNQRDVNKARKVKSGNLIIDFDHRAVHSEGKEIAVTPTQFHILKLLVSNHGITITRDQITSILWNQNDEFVEDNTLSVHISNLKSKIGKFNGKPYLESVRGVGYQWKLDVVLYTD</sequence>
<dbReference type="PROSITE" id="PS51755">
    <property type="entry name" value="OMPR_PHOB"/>
    <property type="match status" value="1"/>
</dbReference>
<dbReference type="Pfam" id="PF00486">
    <property type="entry name" value="Trans_reg_C"/>
    <property type="match status" value="1"/>
</dbReference>
<reference evidence="10" key="1">
    <citation type="submission" date="2023-06" db="EMBL/GenBank/DDBJ databases">
        <title>Identification and characterization of horizontal gene transfer across gut microbiota members of farm animals based on homology search.</title>
        <authorList>
            <person name="Schwarzerova J."/>
            <person name="Nykrynova M."/>
            <person name="Jureckova K."/>
            <person name="Cejkova D."/>
            <person name="Rychlik I."/>
        </authorList>
    </citation>
    <scope>NUCLEOTIDE SEQUENCE</scope>
    <source>
        <strain evidence="10">ET39</strain>
    </source>
</reference>
<dbReference type="PROSITE" id="PS50110">
    <property type="entry name" value="RESPONSE_REGULATORY"/>
    <property type="match status" value="1"/>
</dbReference>
<dbReference type="Gene3D" id="1.10.10.10">
    <property type="entry name" value="Winged helix-like DNA-binding domain superfamily/Winged helix DNA-binding domain"/>
    <property type="match status" value="1"/>
</dbReference>
<name>A0ABT7UAF6_9FIRM</name>
<dbReference type="PANTHER" id="PTHR48111:SF40">
    <property type="entry name" value="PHOSPHATE REGULON TRANSCRIPTIONAL REGULATORY PROTEIN PHOB"/>
    <property type="match status" value="1"/>
</dbReference>
<evidence type="ECO:0000259" key="9">
    <source>
        <dbReference type="PROSITE" id="PS51755"/>
    </source>
</evidence>
<dbReference type="RefSeq" id="WP_289607087.1">
    <property type="nucleotide sequence ID" value="NZ_JAUDCG010000009.1"/>
</dbReference>
<feature type="domain" description="Response regulatory" evidence="8">
    <location>
        <begin position="15"/>
        <end position="128"/>
    </location>
</feature>
<gene>
    <name evidence="10" type="ORF">QUV96_03085</name>
</gene>
<evidence type="ECO:0000256" key="1">
    <source>
        <dbReference type="ARBA" id="ARBA00022553"/>
    </source>
</evidence>
<dbReference type="InterPro" id="IPR016032">
    <property type="entry name" value="Sig_transdc_resp-reg_C-effctor"/>
</dbReference>
<reference evidence="10" key="2">
    <citation type="submission" date="2023-06" db="EMBL/GenBank/DDBJ databases">
        <authorList>
            <person name="Zeman M."/>
            <person name="Kubasova T."/>
            <person name="Jahodarova E."/>
            <person name="Nykrynova M."/>
            <person name="Rychlik I."/>
        </authorList>
    </citation>
    <scope>NUCLEOTIDE SEQUENCE</scope>
    <source>
        <strain evidence="10">ET39</strain>
    </source>
</reference>
<comment type="caution">
    <text evidence="10">The sequence shown here is derived from an EMBL/GenBank/DDBJ whole genome shotgun (WGS) entry which is preliminary data.</text>
</comment>
<evidence type="ECO:0000256" key="4">
    <source>
        <dbReference type="ARBA" id="ARBA00023125"/>
    </source>
</evidence>
<dbReference type="PANTHER" id="PTHR48111">
    <property type="entry name" value="REGULATOR OF RPOS"/>
    <property type="match status" value="1"/>
</dbReference>
<dbReference type="Gene3D" id="3.40.50.2300">
    <property type="match status" value="1"/>
</dbReference>
<evidence type="ECO:0000256" key="3">
    <source>
        <dbReference type="ARBA" id="ARBA00023015"/>
    </source>
</evidence>
<evidence type="ECO:0000256" key="6">
    <source>
        <dbReference type="PROSITE-ProRule" id="PRU00169"/>
    </source>
</evidence>
<accession>A0ABT7UAF6</accession>
<evidence type="ECO:0000259" key="8">
    <source>
        <dbReference type="PROSITE" id="PS50110"/>
    </source>
</evidence>
<protein>
    <submittedName>
        <fullName evidence="10">Response regulator transcription factor</fullName>
    </submittedName>
</protein>
<keyword evidence="11" id="KW-1185">Reference proteome</keyword>
<dbReference type="Gene3D" id="6.10.250.690">
    <property type="match status" value="1"/>
</dbReference>
<evidence type="ECO:0000313" key="10">
    <source>
        <dbReference type="EMBL" id="MDM8156621.1"/>
    </source>
</evidence>
<dbReference type="InterPro" id="IPR001789">
    <property type="entry name" value="Sig_transdc_resp-reg_receiver"/>
</dbReference>
<organism evidence="10 11">
    <name type="scientific">Amedibacillus dolichus</name>
    <dbReference type="NCBI Taxonomy" id="31971"/>
    <lineage>
        <taxon>Bacteria</taxon>
        <taxon>Bacillati</taxon>
        <taxon>Bacillota</taxon>
        <taxon>Erysipelotrichia</taxon>
        <taxon>Erysipelotrichales</taxon>
        <taxon>Erysipelotrichaceae</taxon>
        <taxon>Amedibacillus</taxon>
    </lineage>
</organism>
<dbReference type="EMBL" id="JAUDCG010000009">
    <property type="protein sequence ID" value="MDM8156621.1"/>
    <property type="molecule type" value="Genomic_DNA"/>
</dbReference>
<dbReference type="SUPFAM" id="SSF52172">
    <property type="entry name" value="CheY-like"/>
    <property type="match status" value="1"/>
</dbReference>
<dbReference type="SMART" id="SM00448">
    <property type="entry name" value="REC"/>
    <property type="match status" value="1"/>
</dbReference>